<dbReference type="EMBL" id="APPN01000054">
    <property type="protein sequence ID" value="ENV34586.1"/>
    <property type="molecule type" value="Genomic_DNA"/>
</dbReference>
<evidence type="ECO:0000313" key="1">
    <source>
        <dbReference type="EMBL" id="ENV34586.1"/>
    </source>
</evidence>
<keyword evidence="2" id="KW-1185">Reference proteome</keyword>
<sequence>MVCDYTDKAIQLLIKSIENAVYEMSFLNYRL</sequence>
<protein>
    <submittedName>
        <fullName evidence="1">Uncharacterized protein</fullName>
    </submittedName>
</protein>
<name>N8YDB2_9GAMM</name>
<dbReference type="Proteomes" id="UP000013117">
    <property type="component" value="Unassembled WGS sequence"/>
</dbReference>
<reference evidence="1 2" key="1">
    <citation type="submission" date="2013-02" db="EMBL/GenBank/DDBJ databases">
        <title>The Genome Sequence of Acinetobacter gerneri CIP 107464.</title>
        <authorList>
            <consortium name="The Broad Institute Genome Sequencing Platform"/>
            <consortium name="The Broad Institute Genome Sequencing Center for Infectious Disease"/>
            <person name="Cerqueira G."/>
            <person name="Feldgarden M."/>
            <person name="Courvalin P."/>
            <person name="Perichon B."/>
            <person name="Grillot-Courvalin C."/>
            <person name="Clermont D."/>
            <person name="Rocha E."/>
            <person name="Yoon E.-J."/>
            <person name="Nemec A."/>
            <person name="Walker B."/>
            <person name="Young S.K."/>
            <person name="Zeng Q."/>
            <person name="Gargeya S."/>
            <person name="Fitzgerald M."/>
            <person name="Haas B."/>
            <person name="Abouelleil A."/>
            <person name="Alvarado L."/>
            <person name="Arachchi H.M."/>
            <person name="Berlin A.M."/>
            <person name="Chapman S.B."/>
            <person name="Dewar J."/>
            <person name="Goldberg J."/>
            <person name="Griggs A."/>
            <person name="Gujja S."/>
            <person name="Hansen M."/>
            <person name="Howarth C."/>
            <person name="Imamovic A."/>
            <person name="Larimer J."/>
            <person name="McCowan C."/>
            <person name="Murphy C."/>
            <person name="Neiman D."/>
            <person name="Pearson M."/>
            <person name="Priest M."/>
            <person name="Roberts A."/>
            <person name="Saif S."/>
            <person name="Shea T."/>
            <person name="Sisk P."/>
            <person name="Sykes S."/>
            <person name="Wortman J."/>
            <person name="Nusbaum C."/>
            <person name="Birren B."/>
        </authorList>
    </citation>
    <scope>NUCLEOTIDE SEQUENCE [LARGE SCALE GENOMIC DNA]</scope>
    <source>
        <strain evidence="1 2">CIP 107464</strain>
    </source>
</reference>
<dbReference type="HOGENOM" id="CLU_3394649_0_0_6"/>
<dbReference type="STRING" id="202952.GCA_000747725_01423"/>
<gene>
    <name evidence="1" type="ORF">F960_01325</name>
</gene>
<evidence type="ECO:0000313" key="2">
    <source>
        <dbReference type="Proteomes" id="UP000013117"/>
    </source>
</evidence>
<proteinExistence type="predicted"/>
<comment type="caution">
    <text evidence="1">The sequence shown here is derived from an EMBL/GenBank/DDBJ whole genome shotgun (WGS) entry which is preliminary data.</text>
</comment>
<accession>N8YDB2</accession>
<organism evidence="1 2">
    <name type="scientific">Acinetobacter gerneri DSM 14967 = CIP 107464 = MTCC 9824</name>
    <dbReference type="NCBI Taxonomy" id="1120926"/>
    <lineage>
        <taxon>Bacteria</taxon>
        <taxon>Pseudomonadati</taxon>
        <taxon>Pseudomonadota</taxon>
        <taxon>Gammaproteobacteria</taxon>
        <taxon>Moraxellales</taxon>
        <taxon>Moraxellaceae</taxon>
        <taxon>Acinetobacter</taxon>
    </lineage>
</organism>
<dbReference type="AlphaFoldDB" id="N8YDB2"/>